<keyword evidence="2" id="KW-1185">Reference proteome</keyword>
<dbReference type="EMBL" id="JANPWZ010000302">
    <property type="protein sequence ID" value="KAJ3577843.1"/>
    <property type="molecule type" value="Genomic_DNA"/>
</dbReference>
<evidence type="ECO:0000313" key="1">
    <source>
        <dbReference type="EMBL" id="KAJ3577843.1"/>
    </source>
</evidence>
<accession>A0A9W8NK62</accession>
<reference evidence="1" key="1">
    <citation type="submission" date="2022-07" db="EMBL/GenBank/DDBJ databases">
        <title>Genome Sequence of Xylaria arbuscula.</title>
        <authorList>
            <person name="Buettner E."/>
        </authorList>
    </citation>
    <scope>NUCLEOTIDE SEQUENCE</scope>
    <source>
        <strain evidence="1">VT107</strain>
    </source>
</reference>
<proteinExistence type="predicted"/>
<protein>
    <submittedName>
        <fullName evidence="1">Uncharacterized protein</fullName>
    </submittedName>
</protein>
<name>A0A9W8NK62_9PEZI</name>
<gene>
    <name evidence="1" type="ORF">NPX13_g2726</name>
</gene>
<dbReference type="Proteomes" id="UP001148614">
    <property type="component" value="Unassembled WGS sequence"/>
</dbReference>
<evidence type="ECO:0000313" key="2">
    <source>
        <dbReference type="Proteomes" id="UP001148614"/>
    </source>
</evidence>
<comment type="caution">
    <text evidence="1">The sequence shown here is derived from an EMBL/GenBank/DDBJ whole genome shotgun (WGS) entry which is preliminary data.</text>
</comment>
<organism evidence="1 2">
    <name type="scientific">Xylaria arbuscula</name>
    <dbReference type="NCBI Taxonomy" id="114810"/>
    <lineage>
        <taxon>Eukaryota</taxon>
        <taxon>Fungi</taxon>
        <taxon>Dikarya</taxon>
        <taxon>Ascomycota</taxon>
        <taxon>Pezizomycotina</taxon>
        <taxon>Sordariomycetes</taxon>
        <taxon>Xylariomycetidae</taxon>
        <taxon>Xylariales</taxon>
        <taxon>Xylariaceae</taxon>
        <taxon>Xylaria</taxon>
    </lineage>
</organism>
<dbReference type="AlphaFoldDB" id="A0A9W8NK62"/>
<dbReference type="VEuPathDB" id="FungiDB:F4678DRAFT_453816"/>
<sequence length="312" mass="34724">MAISRFTTIGCTAAGLAAIYVSSQLLPFYRAHHELKASRGHVNSFSISIVAPKQHHGIQENYSFSIPVKRFKGAVSDEEILARFTRGFFSGFAFTPERWLLSLAPIQLTDIPVIKKAIAIRSQNSDAELAIGPEIWDLSSISPKSTPPIASLLFGNFLVLDSSSMTPTQRDRLPSDYARHAKPPHAFVEFTYGGEDLGLVGSHRFEFFQRSYKSQDEGHNSVIFLFESYRKQQRLIPKVSGLLQRSTDVRIRLETLASGMVPREEYADTGREATHILNDLATMITEITGIQAAPAREPAVDDDEEADWPIIS</sequence>